<dbReference type="InParanoid" id="A0A6P6XZA6"/>
<dbReference type="KEGG" id="dpte:113792517"/>
<organism evidence="6 7">
    <name type="scientific">Dermatophagoides pteronyssinus</name>
    <name type="common">European house dust mite</name>
    <dbReference type="NCBI Taxonomy" id="6956"/>
    <lineage>
        <taxon>Eukaryota</taxon>
        <taxon>Metazoa</taxon>
        <taxon>Ecdysozoa</taxon>
        <taxon>Arthropoda</taxon>
        <taxon>Chelicerata</taxon>
        <taxon>Arachnida</taxon>
        <taxon>Acari</taxon>
        <taxon>Acariformes</taxon>
        <taxon>Sarcoptiformes</taxon>
        <taxon>Astigmata</taxon>
        <taxon>Psoroptidia</taxon>
        <taxon>Analgoidea</taxon>
        <taxon>Pyroglyphidae</taxon>
        <taxon>Dermatophagoidinae</taxon>
        <taxon>Dermatophagoides</taxon>
    </lineage>
</organism>
<dbReference type="InterPro" id="IPR036259">
    <property type="entry name" value="MFS_trans_sf"/>
</dbReference>
<keyword evidence="2" id="KW-0813">Transport</keyword>
<dbReference type="SUPFAM" id="SSF103473">
    <property type="entry name" value="MFS general substrate transporter"/>
    <property type="match status" value="1"/>
</dbReference>
<dbReference type="Gene3D" id="1.20.1250.20">
    <property type="entry name" value="MFS general substrate transporter like domains"/>
    <property type="match status" value="2"/>
</dbReference>
<evidence type="ECO:0000256" key="4">
    <source>
        <dbReference type="ARBA" id="ARBA00022989"/>
    </source>
</evidence>
<keyword evidence="4" id="KW-1133">Transmembrane helix</keyword>
<dbReference type="AlphaFoldDB" id="A0A6P6XZA6"/>
<reference evidence="7" key="1">
    <citation type="submission" date="2025-08" db="UniProtKB">
        <authorList>
            <consortium name="RefSeq"/>
        </authorList>
    </citation>
    <scope>IDENTIFICATION</scope>
    <source>
        <strain evidence="7">Airmid</strain>
    </source>
</reference>
<dbReference type="InterPro" id="IPR011701">
    <property type="entry name" value="MFS"/>
</dbReference>
<dbReference type="PANTHER" id="PTHR43385:SF1">
    <property type="entry name" value="RIBOFLAVIN TRANSPORTER RIBJ"/>
    <property type="match status" value="1"/>
</dbReference>
<sequence length="479" mass="53259">MLYFNDKAKGILSVFGGFLIHLILGTFYTLGNVNTYLTSYLRVHVDPTVTYASSIWINAAFLLGQGSLMMVGGILENKIGPRFTCLIGSSIFSVSVGLTYFTIDWGFIWVVFTYGFLSSLGVGMAYVAPLAAGMKWFPKQKGLVNGIIVAGYGLGALVFNYVQTAYLNPLNLSPNPDGYFYAESILSRVPNLFILLFAIYITVQLIGCCLVFTPPRQPNEIIFEEGRFLLISSPDDESTFEAPLADNNSSGLNPNGGYSSCEDQDGNTIMRQPLQQMDLTYKQAIRTREFLLMWLMFALSTQAVQFVNTMYKAFGSQFIPDDHFLAFVGSIASIFNAGGRLSWGLFYDKTSFRTCINTLCGLLSILMFTFQVSSYYQSKLLFSIWVISIFFTFSGIFVIFPTATAQVFGRSHAGTIYGFLFTAPASISLCGAFLISIILKNFGWFGSFAMISIFSSLVLVLLIYFPRDITHLRNRVNFT</sequence>
<evidence type="ECO:0000313" key="6">
    <source>
        <dbReference type="Proteomes" id="UP000515146"/>
    </source>
</evidence>
<keyword evidence="5" id="KW-0472">Membrane</keyword>
<evidence type="ECO:0000256" key="5">
    <source>
        <dbReference type="ARBA" id="ARBA00023136"/>
    </source>
</evidence>
<dbReference type="Proteomes" id="UP000515146">
    <property type="component" value="Unplaced"/>
</dbReference>
<comment type="subcellular location">
    <subcellularLocation>
        <location evidence="1">Membrane</location>
        <topology evidence="1">Multi-pass membrane protein</topology>
    </subcellularLocation>
</comment>
<dbReference type="OrthoDB" id="410267at2759"/>
<keyword evidence="3" id="KW-0812">Transmembrane</keyword>
<accession>A0A6P6XZA6</accession>
<dbReference type="RefSeq" id="XP_027198211.1">
    <property type="nucleotide sequence ID" value="XM_027342410.1"/>
</dbReference>
<proteinExistence type="predicted"/>
<keyword evidence="6" id="KW-1185">Reference proteome</keyword>
<evidence type="ECO:0000256" key="1">
    <source>
        <dbReference type="ARBA" id="ARBA00004141"/>
    </source>
</evidence>
<dbReference type="InterPro" id="IPR052983">
    <property type="entry name" value="MFS_Riboflavin_Transporter"/>
</dbReference>
<dbReference type="GO" id="GO:0016020">
    <property type="term" value="C:membrane"/>
    <property type="evidence" value="ECO:0007669"/>
    <property type="project" value="UniProtKB-SubCell"/>
</dbReference>
<dbReference type="OMA" id="HQLWLMW"/>
<dbReference type="PANTHER" id="PTHR43385">
    <property type="entry name" value="RIBOFLAVIN TRANSPORTER RIBJ"/>
    <property type="match status" value="1"/>
</dbReference>
<evidence type="ECO:0000256" key="3">
    <source>
        <dbReference type="ARBA" id="ARBA00022692"/>
    </source>
</evidence>
<dbReference type="Pfam" id="PF07690">
    <property type="entry name" value="MFS_1"/>
    <property type="match status" value="1"/>
</dbReference>
<protein>
    <submittedName>
        <fullName evidence="7">Uncharacterized protein LOC113792517</fullName>
    </submittedName>
</protein>
<evidence type="ECO:0000313" key="7">
    <source>
        <dbReference type="RefSeq" id="XP_027198211.1"/>
    </source>
</evidence>
<evidence type="ECO:0000256" key="2">
    <source>
        <dbReference type="ARBA" id="ARBA00022448"/>
    </source>
</evidence>
<dbReference type="GO" id="GO:0022857">
    <property type="term" value="F:transmembrane transporter activity"/>
    <property type="evidence" value="ECO:0007669"/>
    <property type="project" value="InterPro"/>
</dbReference>
<gene>
    <name evidence="7" type="primary">LOC113792517</name>
</gene>
<name>A0A6P6XZA6_DERPT</name>
<dbReference type="GeneID" id="113792517"/>